<dbReference type="AlphaFoldDB" id="A0A2S7I8H9"/>
<keyword evidence="4 7" id="KW-0812">Transmembrane</keyword>
<reference evidence="9 10" key="1">
    <citation type="submission" date="2018-02" db="EMBL/GenBank/DDBJ databases">
        <title>Draft genome sequence of bacterial isolates from marine environment.</title>
        <authorList>
            <person name="Singh S.K."/>
            <person name="Hill R."/>
            <person name="Major S."/>
            <person name="Cai H."/>
            <person name="Li Y."/>
        </authorList>
    </citation>
    <scope>NUCLEOTIDE SEQUENCE [LARGE SCALE GENOMIC DNA]</scope>
    <source>
        <strain evidence="9 10">IMET F</strain>
    </source>
</reference>
<dbReference type="Gene3D" id="3.30.240.20">
    <property type="entry name" value="bsu07140 like domains"/>
    <property type="match status" value="1"/>
</dbReference>
<evidence type="ECO:0000256" key="7">
    <source>
        <dbReference type="SAM" id="Phobius"/>
    </source>
</evidence>
<gene>
    <name evidence="9" type="ORF">C3729_02275</name>
</gene>
<dbReference type="GO" id="GO:0005886">
    <property type="term" value="C:plasma membrane"/>
    <property type="evidence" value="ECO:0007669"/>
    <property type="project" value="UniProtKB-SubCell"/>
</dbReference>
<evidence type="ECO:0000313" key="10">
    <source>
        <dbReference type="Proteomes" id="UP000238565"/>
    </source>
</evidence>
<keyword evidence="3" id="KW-1003">Cell membrane</keyword>
<proteinExistence type="inferred from homology"/>
<dbReference type="RefSeq" id="WP_104792646.1">
    <property type="nucleotide sequence ID" value="NZ_PTPZ01000001.1"/>
</dbReference>
<evidence type="ECO:0000256" key="2">
    <source>
        <dbReference type="ARBA" id="ARBA00006448"/>
    </source>
</evidence>
<evidence type="ECO:0000313" key="9">
    <source>
        <dbReference type="EMBL" id="PPZ92853.1"/>
    </source>
</evidence>
<dbReference type="Pfam" id="PF04239">
    <property type="entry name" value="DUF421"/>
    <property type="match status" value="1"/>
</dbReference>
<accession>A0A2S7I8H9</accession>
<evidence type="ECO:0000256" key="4">
    <source>
        <dbReference type="ARBA" id="ARBA00022692"/>
    </source>
</evidence>
<evidence type="ECO:0000256" key="6">
    <source>
        <dbReference type="ARBA" id="ARBA00023136"/>
    </source>
</evidence>
<dbReference type="EMBL" id="PTPZ01000001">
    <property type="protein sequence ID" value="PPZ92853.1"/>
    <property type="molecule type" value="Genomic_DNA"/>
</dbReference>
<keyword evidence="5 7" id="KW-1133">Transmembrane helix</keyword>
<comment type="subcellular location">
    <subcellularLocation>
        <location evidence="1">Cell membrane</location>
        <topology evidence="1">Multi-pass membrane protein</topology>
    </subcellularLocation>
</comment>
<feature type="transmembrane region" description="Helical" evidence="7">
    <location>
        <begin position="21"/>
        <end position="40"/>
    </location>
</feature>
<comment type="similarity">
    <text evidence="2">Belongs to the UPF0702 family.</text>
</comment>
<dbReference type="PANTHER" id="PTHR34582">
    <property type="entry name" value="UPF0702 TRANSMEMBRANE PROTEIN YCAP"/>
    <property type="match status" value="1"/>
</dbReference>
<comment type="caution">
    <text evidence="9">The sequence shown here is derived from an EMBL/GenBank/DDBJ whole genome shotgun (WGS) entry which is preliminary data.</text>
</comment>
<evidence type="ECO:0000256" key="3">
    <source>
        <dbReference type="ARBA" id="ARBA00022475"/>
    </source>
</evidence>
<evidence type="ECO:0000259" key="8">
    <source>
        <dbReference type="Pfam" id="PF04239"/>
    </source>
</evidence>
<evidence type="ECO:0000256" key="5">
    <source>
        <dbReference type="ARBA" id="ARBA00022989"/>
    </source>
</evidence>
<dbReference type="InterPro" id="IPR007353">
    <property type="entry name" value="DUF421"/>
</dbReference>
<feature type="transmembrane region" description="Helical" evidence="7">
    <location>
        <begin position="72"/>
        <end position="89"/>
    </location>
</feature>
<keyword evidence="6 7" id="KW-0472">Membrane</keyword>
<evidence type="ECO:0000256" key="1">
    <source>
        <dbReference type="ARBA" id="ARBA00004651"/>
    </source>
</evidence>
<dbReference type="PANTHER" id="PTHR34582:SF6">
    <property type="entry name" value="UPF0702 TRANSMEMBRANE PROTEIN YCAP"/>
    <property type="match status" value="1"/>
</dbReference>
<feature type="domain" description="YetF C-terminal" evidence="8">
    <location>
        <begin position="95"/>
        <end position="166"/>
    </location>
</feature>
<organism evidence="9 10">
    <name type="scientific">Cloacibacterium normanense</name>
    <dbReference type="NCBI Taxonomy" id="237258"/>
    <lineage>
        <taxon>Bacteria</taxon>
        <taxon>Pseudomonadati</taxon>
        <taxon>Bacteroidota</taxon>
        <taxon>Flavobacteriia</taxon>
        <taxon>Flavobacteriales</taxon>
        <taxon>Weeksellaceae</taxon>
    </lineage>
</organism>
<sequence length="175" mass="20203">MEIKITDLEKIVKPEMPLFEIFLRGVILYFLILLILRFLPRRTTGELGAMDLVFILLLTEAASHAMGDFTSLGDGVIMLLVFILCNYGVNQLTYHVKFFQNIFEHPPVQIIKNGKILHRNMRKELLTQDELMANLRENGIEKLTDVKNAFVESEGNISFVKWEKEAHDNPSIKRN</sequence>
<dbReference type="InterPro" id="IPR023090">
    <property type="entry name" value="UPF0702_alpha/beta_dom_sf"/>
</dbReference>
<name>A0A2S7I8H9_9FLAO</name>
<dbReference type="Proteomes" id="UP000238565">
    <property type="component" value="Unassembled WGS sequence"/>
</dbReference>
<protein>
    <submittedName>
        <fullName evidence="9">DUF421 domain-containing protein</fullName>
    </submittedName>
</protein>